<dbReference type="Proteomes" id="UP000215914">
    <property type="component" value="Unassembled WGS sequence"/>
</dbReference>
<dbReference type="AlphaFoldDB" id="A0A9K3HC34"/>
<dbReference type="EMBL" id="MNCJ02000328">
    <property type="protein sequence ID" value="KAF5774925.1"/>
    <property type="molecule type" value="Genomic_DNA"/>
</dbReference>
<evidence type="ECO:0000313" key="2">
    <source>
        <dbReference type="EMBL" id="KAF5774925.1"/>
    </source>
</evidence>
<sequence length="127" mass="13770">MFNLVTAEAISISLFNRPLSHLAISRTFNEGSASSEISTKLGQNFITSCLRHGNTTPLVVDHFFHSCICLKLRISSEGNAQLVPSNSKPTSSNSRKPSINNSLSNGSCPSGGRYLHLLQLLSDTCFK</sequence>
<gene>
    <name evidence="2" type="ORF">HanXRQr2_Chr13g0606311</name>
</gene>
<protein>
    <submittedName>
        <fullName evidence="2">Uncharacterized protein</fullName>
    </submittedName>
</protein>
<reference evidence="2" key="1">
    <citation type="journal article" date="2017" name="Nature">
        <title>The sunflower genome provides insights into oil metabolism, flowering and Asterid evolution.</title>
        <authorList>
            <person name="Badouin H."/>
            <person name="Gouzy J."/>
            <person name="Grassa C.J."/>
            <person name="Murat F."/>
            <person name="Staton S.E."/>
            <person name="Cottret L."/>
            <person name="Lelandais-Briere C."/>
            <person name="Owens G.L."/>
            <person name="Carrere S."/>
            <person name="Mayjonade B."/>
            <person name="Legrand L."/>
            <person name="Gill N."/>
            <person name="Kane N.C."/>
            <person name="Bowers J.E."/>
            <person name="Hubner S."/>
            <person name="Bellec A."/>
            <person name="Berard A."/>
            <person name="Berges H."/>
            <person name="Blanchet N."/>
            <person name="Boniface M.C."/>
            <person name="Brunel D."/>
            <person name="Catrice O."/>
            <person name="Chaidir N."/>
            <person name="Claudel C."/>
            <person name="Donnadieu C."/>
            <person name="Faraut T."/>
            <person name="Fievet G."/>
            <person name="Helmstetter N."/>
            <person name="King M."/>
            <person name="Knapp S.J."/>
            <person name="Lai Z."/>
            <person name="Le Paslier M.C."/>
            <person name="Lippi Y."/>
            <person name="Lorenzon L."/>
            <person name="Mandel J.R."/>
            <person name="Marage G."/>
            <person name="Marchand G."/>
            <person name="Marquand E."/>
            <person name="Bret-Mestries E."/>
            <person name="Morien E."/>
            <person name="Nambeesan S."/>
            <person name="Nguyen T."/>
            <person name="Pegot-Espagnet P."/>
            <person name="Pouilly N."/>
            <person name="Raftis F."/>
            <person name="Sallet E."/>
            <person name="Schiex T."/>
            <person name="Thomas J."/>
            <person name="Vandecasteele C."/>
            <person name="Vares D."/>
            <person name="Vear F."/>
            <person name="Vautrin S."/>
            <person name="Crespi M."/>
            <person name="Mangin B."/>
            <person name="Burke J.M."/>
            <person name="Salse J."/>
            <person name="Munos S."/>
            <person name="Vincourt P."/>
            <person name="Rieseberg L.H."/>
            <person name="Langlade N.B."/>
        </authorList>
    </citation>
    <scope>NUCLEOTIDE SEQUENCE</scope>
    <source>
        <tissue evidence="2">Leaves</tissue>
    </source>
</reference>
<evidence type="ECO:0000256" key="1">
    <source>
        <dbReference type="SAM" id="MobiDB-lite"/>
    </source>
</evidence>
<keyword evidence="3" id="KW-1185">Reference proteome</keyword>
<dbReference type="Gramene" id="mRNA:HanXRQr2_Chr13g0606311">
    <property type="protein sequence ID" value="CDS:HanXRQr2_Chr13g0606311.1"/>
    <property type="gene ID" value="HanXRQr2_Chr13g0606311"/>
</dbReference>
<organism evidence="2 3">
    <name type="scientific">Helianthus annuus</name>
    <name type="common">Common sunflower</name>
    <dbReference type="NCBI Taxonomy" id="4232"/>
    <lineage>
        <taxon>Eukaryota</taxon>
        <taxon>Viridiplantae</taxon>
        <taxon>Streptophyta</taxon>
        <taxon>Embryophyta</taxon>
        <taxon>Tracheophyta</taxon>
        <taxon>Spermatophyta</taxon>
        <taxon>Magnoliopsida</taxon>
        <taxon>eudicotyledons</taxon>
        <taxon>Gunneridae</taxon>
        <taxon>Pentapetalae</taxon>
        <taxon>asterids</taxon>
        <taxon>campanulids</taxon>
        <taxon>Asterales</taxon>
        <taxon>Asteraceae</taxon>
        <taxon>Asteroideae</taxon>
        <taxon>Heliantheae alliance</taxon>
        <taxon>Heliantheae</taxon>
        <taxon>Helianthus</taxon>
    </lineage>
</organism>
<comment type="caution">
    <text evidence="2">The sequence shown here is derived from an EMBL/GenBank/DDBJ whole genome shotgun (WGS) entry which is preliminary data.</text>
</comment>
<name>A0A9K3HC34_HELAN</name>
<evidence type="ECO:0000313" key="3">
    <source>
        <dbReference type="Proteomes" id="UP000215914"/>
    </source>
</evidence>
<accession>A0A9K3HC34</accession>
<proteinExistence type="predicted"/>
<feature type="region of interest" description="Disordered" evidence="1">
    <location>
        <begin position="81"/>
        <end position="105"/>
    </location>
</feature>
<reference evidence="2" key="2">
    <citation type="submission" date="2020-06" db="EMBL/GenBank/DDBJ databases">
        <title>Helianthus annuus Genome sequencing and assembly Release 2.</title>
        <authorList>
            <person name="Gouzy J."/>
            <person name="Langlade N."/>
            <person name="Munos S."/>
        </authorList>
    </citation>
    <scope>NUCLEOTIDE SEQUENCE</scope>
    <source>
        <tissue evidence="2">Leaves</tissue>
    </source>
</reference>